<feature type="compositionally biased region" description="Acidic residues" evidence="1">
    <location>
        <begin position="1"/>
        <end position="20"/>
    </location>
</feature>
<reference evidence="2" key="2">
    <citation type="submission" date="2013-10" db="EMBL/GenBank/DDBJ databases">
        <authorList>
            <person name="Aslett M."/>
        </authorList>
    </citation>
    <scope>NUCLEOTIDE SEQUENCE [LARGE SCALE GENOMIC DNA]</scope>
    <source>
        <strain evidence="2">Houghton</strain>
    </source>
</reference>
<proteinExistence type="predicted"/>
<dbReference type="VEuPathDB" id="ToxoDB:EBH_0062930"/>
<feature type="region of interest" description="Disordered" evidence="1">
    <location>
        <begin position="73"/>
        <end position="118"/>
    </location>
</feature>
<feature type="region of interest" description="Disordered" evidence="1">
    <location>
        <begin position="1"/>
        <end position="21"/>
    </location>
</feature>
<evidence type="ECO:0000313" key="3">
    <source>
        <dbReference type="Proteomes" id="UP000030750"/>
    </source>
</evidence>
<dbReference type="Proteomes" id="UP000030750">
    <property type="component" value="Unassembled WGS sequence"/>
</dbReference>
<dbReference type="EMBL" id="HG710241">
    <property type="protein sequence ID" value="CDJ45946.1"/>
    <property type="molecule type" value="Genomic_DNA"/>
</dbReference>
<sequence>MEEAEAAEAEQDAIDDDALDEAWLNFKPEPISPERLAKAEEAAVSFYSPSCALADRSAASPLMEREEELRANWEAGKREQEEHLRRKRAKQRQEALKREAAEREAAERQKEGEGENLAEQLLSVGAGKPTASARVPNAELLSIMVFVGLY</sequence>
<dbReference type="AlphaFoldDB" id="U6L731"/>
<protein>
    <submittedName>
        <fullName evidence="2">Uncharacterized protein</fullName>
    </submittedName>
</protein>
<feature type="compositionally biased region" description="Basic and acidic residues" evidence="1">
    <location>
        <begin position="91"/>
        <end position="113"/>
    </location>
</feature>
<evidence type="ECO:0000313" key="2">
    <source>
        <dbReference type="EMBL" id="CDJ45946.1"/>
    </source>
</evidence>
<reference evidence="2" key="1">
    <citation type="submission" date="2013-10" db="EMBL/GenBank/DDBJ databases">
        <title>Genomic analysis of the causative agents of coccidiosis in chickens.</title>
        <authorList>
            <person name="Reid A.J."/>
            <person name="Blake D."/>
            <person name="Billington K."/>
            <person name="Browne H."/>
            <person name="Dunn M."/>
            <person name="Hung S."/>
            <person name="Kawahara F."/>
            <person name="Miranda-Saavedra D."/>
            <person name="Mourier T."/>
            <person name="Nagra H."/>
            <person name="Otto T.D."/>
            <person name="Rawlings N."/>
            <person name="Sanchez A."/>
            <person name="Sanders M."/>
            <person name="Subramaniam C."/>
            <person name="Tay Y."/>
            <person name="Dear P."/>
            <person name="Doerig C."/>
            <person name="Gruber A."/>
            <person name="Parkinson J."/>
            <person name="Shirley M."/>
            <person name="Wan K.L."/>
            <person name="Berriman M."/>
            <person name="Tomley F."/>
            <person name="Pain A."/>
        </authorList>
    </citation>
    <scope>NUCLEOTIDE SEQUENCE [LARGE SCALE GENOMIC DNA]</scope>
    <source>
        <strain evidence="2">Houghton</strain>
    </source>
</reference>
<accession>U6L731</accession>
<evidence type="ECO:0000256" key="1">
    <source>
        <dbReference type="SAM" id="MobiDB-lite"/>
    </source>
</evidence>
<keyword evidence="3" id="KW-1185">Reference proteome</keyword>
<organism evidence="2 3">
    <name type="scientific">Eimeria brunetti</name>
    <dbReference type="NCBI Taxonomy" id="51314"/>
    <lineage>
        <taxon>Eukaryota</taxon>
        <taxon>Sar</taxon>
        <taxon>Alveolata</taxon>
        <taxon>Apicomplexa</taxon>
        <taxon>Conoidasida</taxon>
        <taxon>Coccidia</taxon>
        <taxon>Eucoccidiorida</taxon>
        <taxon>Eimeriorina</taxon>
        <taxon>Eimeriidae</taxon>
        <taxon>Eimeria</taxon>
    </lineage>
</organism>
<name>U6L731_9EIME</name>
<gene>
    <name evidence="2" type="ORF">EBH_0062930</name>
</gene>
<feature type="compositionally biased region" description="Basic and acidic residues" evidence="1">
    <location>
        <begin position="73"/>
        <end position="84"/>
    </location>
</feature>